<keyword evidence="1" id="KW-1133">Transmembrane helix</keyword>
<evidence type="ECO:0000313" key="2">
    <source>
        <dbReference type="EMBL" id="KAF8413780.1"/>
    </source>
</evidence>
<dbReference type="InterPro" id="IPR055283">
    <property type="entry name" value="TAXIMIN_1/2"/>
</dbReference>
<dbReference type="PANTHER" id="PTHR33834">
    <property type="entry name" value="SIGNALING PEPTIDE TAXIMIN 2"/>
    <property type="match status" value="1"/>
</dbReference>
<dbReference type="PANTHER" id="PTHR33834:SF2">
    <property type="entry name" value="SIGNALING PEPTIDE TAXIMIN 1"/>
    <property type="match status" value="1"/>
</dbReference>
<dbReference type="EMBL" id="JABCRI010000001">
    <property type="protein sequence ID" value="KAF8413780.1"/>
    <property type="molecule type" value="Genomic_DNA"/>
</dbReference>
<sequence length="88" mass="9961">MCCGDCECRPLGFLLGLPFALLSLVISIVGAVFWIVGFIVFDMHLPVLLVRDDHSRTCTGFDQSPHLRHAVVHLQDPLLDFFWIYQST</sequence>
<protein>
    <submittedName>
        <fullName evidence="2">Uncharacterized protein</fullName>
    </submittedName>
</protein>
<evidence type="ECO:0000256" key="1">
    <source>
        <dbReference type="SAM" id="Phobius"/>
    </source>
</evidence>
<gene>
    <name evidence="2" type="ORF">HHK36_001773</name>
</gene>
<keyword evidence="3" id="KW-1185">Reference proteome</keyword>
<feature type="transmembrane region" description="Helical" evidence="1">
    <location>
        <begin position="19"/>
        <end position="41"/>
    </location>
</feature>
<organism evidence="2 3">
    <name type="scientific">Tetracentron sinense</name>
    <name type="common">Spur-leaf</name>
    <dbReference type="NCBI Taxonomy" id="13715"/>
    <lineage>
        <taxon>Eukaryota</taxon>
        <taxon>Viridiplantae</taxon>
        <taxon>Streptophyta</taxon>
        <taxon>Embryophyta</taxon>
        <taxon>Tracheophyta</taxon>
        <taxon>Spermatophyta</taxon>
        <taxon>Magnoliopsida</taxon>
        <taxon>Trochodendrales</taxon>
        <taxon>Trochodendraceae</taxon>
        <taxon>Tetracentron</taxon>
    </lineage>
</organism>
<proteinExistence type="predicted"/>
<dbReference type="OMA" id="QSASACN"/>
<keyword evidence="1" id="KW-0472">Membrane</keyword>
<keyword evidence="1" id="KW-0812">Transmembrane</keyword>
<name>A0A834ZTZ6_TETSI</name>
<reference evidence="2 3" key="1">
    <citation type="submission" date="2020-04" db="EMBL/GenBank/DDBJ databases">
        <title>Plant Genome Project.</title>
        <authorList>
            <person name="Zhang R.-G."/>
        </authorList>
    </citation>
    <scope>NUCLEOTIDE SEQUENCE [LARGE SCALE GENOMIC DNA]</scope>
    <source>
        <strain evidence="2">YNK0</strain>
        <tissue evidence="2">Leaf</tissue>
    </source>
</reference>
<dbReference type="Proteomes" id="UP000655225">
    <property type="component" value="Unassembled WGS sequence"/>
</dbReference>
<evidence type="ECO:0000313" key="3">
    <source>
        <dbReference type="Proteomes" id="UP000655225"/>
    </source>
</evidence>
<dbReference type="AlphaFoldDB" id="A0A834ZTZ6"/>
<accession>A0A834ZTZ6</accession>
<comment type="caution">
    <text evidence="2">The sequence shown here is derived from an EMBL/GenBank/DDBJ whole genome shotgun (WGS) entry which is preliminary data.</text>
</comment>